<protein>
    <recommendedName>
        <fullName evidence="1">Transposase IS200-like domain-containing protein</fullName>
    </recommendedName>
</protein>
<dbReference type="SUPFAM" id="SSF143422">
    <property type="entry name" value="Transposase IS200-like"/>
    <property type="match status" value="1"/>
</dbReference>
<dbReference type="AlphaFoldDB" id="A0A1F6X8B1"/>
<dbReference type="GO" id="GO:0004803">
    <property type="term" value="F:transposase activity"/>
    <property type="evidence" value="ECO:0007669"/>
    <property type="project" value="InterPro"/>
</dbReference>
<name>A0A1F6X8B1_9BACT</name>
<reference evidence="2 3" key="1">
    <citation type="journal article" date="2016" name="Nat. Commun.">
        <title>Thousands of microbial genomes shed light on interconnected biogeochemical processes in an aquifer system.</title>
        <authorList>
            <person name="Anantharaman K."/>
            <person name="Brown C.T."/>
            <person name="Hug L.A."/>
            <person name="Sharon I."/>
            <person name="Castelle C.J."/>
            <person name="Probst A.J."/>
            <person name="Thomas B.C."/>
            <person name="Singh A."/>
            <person name="Wilkins M.J."/>
            <person name="Karaoz U."/>
            <person name="Brodie E.L."/>
            <person name="Williams K.H."/>
            <person name="Hubbard S.S."/>
            <person name="Banfield J.F."/>
        </authorList>
    </citation>
    <scope>NUCLEOTIDE SEQUENCE [LARGE SCALE GENOMIC DNA]</scope>
</reference>
<accession>A0A1F6X8B1</accession>
<dbReference type="Gene3D" id="3.30.70.1290">
    <property type="entry name" value="Transposase IS200-like"/>
    <property type="match status" value="1"/>
</dbReference>
<organism evidence="2 3">
    <name type="scientific">Candidatus Nomurabacteria bacterium RIFCSPLOWO2_01_FULL_40_15</name>
    <dbReference type="NCBI Taxonomy" id="1801772"/>
    <lineage>
        <taxon>Bacteria</taxon>
        <taxon>Candidatus Nomuraibacteriota</taxon>
    </lineage>
</organism>
<dbReference type="EMBL" id="MFUW01000013">
    <property type="protein sequence ID" value="OGI90376.1"/>
    <property type="molecule type" value="Genomic_DNA"/>
</dbReference>
<dbReference type="PANTHER" id="PTHR34322">
    <property type="entry name" value="TRANSPOSASE, Y1_TNP DOMAIN-CONTAINING"/>
    <property type="match status" value="1"/>
</dbReference>
<dbReference type="InterPro" id="IPR002686">
    <property type="entry name" value="Transposase_17"/>
</dbReference>
<dbReference type="GO" id="GO:0006313">
    <property type="term" value="P:DNA transposition"/>
    <property type="evidence" value="ECO:0007669"/>
    <property type="project" value="InterPro"/>
</dbReference>
<gene>
    <name evidence="2" type="ORF">A2911_00065</name>
</gene>
<evidence type="ECO:0000313" key="2">
    <source>
        <dbReference type="EMBL" id="OGI90376.1"/>
    </source>
</evidence>
<feature type="domain" description="Transposase IS200-like" evidence="1">
    <location>
        <begin position="8"/>
        <end position="149"/>
    </location>
</feature>
<dbReference type="Proteomes" id="UP000176814">
    <property type="component" value="Unassembled WGS sequence"/>
</dbReference>
<dbReference type="InterPro" id="IPR036515">
    <property type="entry name" value="Transposase_17_sf"/>
</dbReference>
<dbReference type="Pfam" id="PF01797">
    <property type="entry name" value="Y1_Tnp"/>
    <property type="match status" value="1"/>
</dbReference>
<dbReference type="SMART" id="SM01321">
    <property type="entry name" value="Y1_Tnp"/>
    <property type="match status" value="1"/>
</dbReference>
<dbReference type="GO" id="GO:0003677">
    <property type="term" value="F:DNA binding"/>
    <property type="evidence" value="ECO:0007669"/>
    <property type="project" value="InterPro"/>
</dbReference>
<comment type="caution">
    <text evidence="2">The sequence shown here is derived from an EMBL/GenBank/DDBJ whole genome shotgun (WGS) entry which is preliminary data.</text>
</comment>
<evidence type="ECO:0000313" key="3">
    <source>
        <dbReference type="Proteomes" id="UP000176814"/>
    </source>
</evidence>
<sequence length="222" mass="26777">MLRRVNFVEDEHFHLFSRGVEKRKIFLERKDYDRFLALMYILNQENRFHVSNFLNKGGHRISDLYEEERSNSLVSILAYSLMPNHFHIVIKEIIENGISTFMSRLLTAYSMYFNIKHERSGSLFVHPFRSEHISNERYFLWIFDYVHLNCLDLVEKGWKETGIKNRKKAQEFLENYYYSSYYDLYHKEKRPETKIIDLSNIPDISRIILDNVGLQDFKAVLN</sequence>
<proteinExistence type="predicted"/>
<dbReference type="PANTHER" id="PTHR34322:SF2">
    <property type="entry name" value="TRANSPOSASE IS200-LIKE DOMAIN-CONTAINING PROTEIN"/>
    <property type="match status" value="1"/>
</dbReference>
<evidence type="ECO:0000259" key="1">
    <source>
        <dbReference type="SMART" id="SM01321"/>
    </source>
</evidence>